<dbReference type="RefSeq" id="WP_316966047.1">
    <property type="nucleotide sequence ID" value="NZ_JARFPK010000010.1"/>
</dbReference>
<name>A0ABT5X6H5_9EURY</name>
<evidence type="ECO:0000313" key="3">
    <source>
        <dbReference type="Proteomes" id="UP001220010"/>
    </source>
</evidence>
<feature type="compositionally biased region" description="Gly residues" evidence="1">
    <location>
        <begin position="1"/>
        <end position="12"/>
    </location>
</feature>
<comment type="caution">
    <text evidence="2">The sequence shown here is derived from an EMBL/GenBank/DDBJ whole genome shotgun (WGS) entry which is preliminary data.</text>
</comment>
<dbReference type="EMBL" id="JARFPK010000010">
    <property type="protein sequence ID" value="MDF0590299.1"/>
    <property type="molecule type" value="Genomic_DNA"/>
</dbReference>
<protein>
    <submittedName>
        <fullName evidence="2">Uncharacterized protein</fullName>
    </submittedName>
</protein>
<sequence>MPKICGIGGGSQLEGEKDFQAKPAAPPGAIEAPSMNWMKKIARGG</sequence>
<feature type="region of interest" description="Disordered" evidence="1">
    <location>
        <begin position="1"/>
        <end position="37"/>
    </location>
</feature>
<keyword evidence="3" id="KW-1185">Reference proteome</keyword>
<gene>
    <name evidence="2" type="ORF">P0O15_03820</name>
</gene>
<evidence type="ECO:0000313" key="2">
    <source>
        <dbReference type="EMBL" id="MDF0590299.1"/>
    </source>
</evidence>
<dbReference type="Proteomes" id="UP001220010">
    <property type="component" value="Unassembled WGS sequence"/>
</dbReference>
<organism evidence="2 3">
    <name type="scientific">Candidatus Methanocrinis natronophilus</name>
    <dbReference type="NCBI Taxonomy" id="3033396"/>
    <lineage>
        <taxon>Archaea</taxon>
        <taxon>Methanobacteriati</taxon>
        <taxon>Methanobacteriota</taxon>
        <taxon>Stenosarchaea group</taxon>
        <taxon>Methanomicrobia</taxon>
        <taxon>Methanotrichales</taxon>
        <taxon>Methanotrichaceae</taxon>
        <taxon>Methanocrinis</taxon>
    </lineage>
</organism>
<accession>A0ABT5X6H5</accession>
<proteinExistence type="predicted"/>
<evidence type="ECO:0000256" key="1">
    <source>
        <dbReference type="SAM" id="MobiDB-lite"/>
    </source>
</evidence>
<reference evidence="2 3" key="1">
    <citation type="submission" date="2023-03" db="EMBL/GenBank/DDBJ databases">
        <title>WGS of Methanotrichaceae archaeon Mx.</title>
        <authorList>
            <person name="Sorokin D.Y."/>
            <person name="Merkel A.Y."/>
        </authorList>
    </citation>
    <scope>NUCLEOTIDE SEQUENCE [LARGE SCALE GENOMIC DNA]</scope>
    <source>
        <strain evidence="2 3">Mx</strain>
    </source>
</reference>